<reference evidence="3" key="1">
    <citation type="submission" date="2019-08" db="EMBL/GenBank/DDBJ databases">
        <authorList>
            <person name="Kucharzyk K."/>
            <person name="Murdoch R.W."/>
            <person name="Higgins S."/>
            <person name="Loffler F."/>
        </authorList>
    </citation>
    <scope>NUCLEOTIDE SEQUENCE</scope>
</reference>
<name>A0A645FNH8_9ZZZZ</name>
<dbReference type="Gene3D" id="1.10.10.630">
    <property type="entry name" value="DnaD domain-like"/>
    <property type="match status" value="1"/>
</dbReference>
<gene>
    <name evidence="3" type="ORF">SDC9_162576</name>
</gene>
<sequence>MFYFRLLETLCAANGHYLDISDERELAFLARSARVSEEKAREMLAFMAKYRIADGELLKEGIIWLDDFVKTLEPLYKKRVAELPQRPTAGEEEVSVTETTQRKEKKRKEKKSEHADVVVVTRAHAQDNDDDAHIGIRDLFALHNGSDLITGVSAKLIAASVRKYGAEVASAAVEQCARYGKKPWPYIERTLEGWYARGITTREAGLAYEAQVARRPKARAPDAFDPDLDDPGGQYSDENLLRDAYSPSISADDD</sequence>
<dbReference type="InterPro" id="IPR034829">
    <property type="entry name" value="DnaD-like_sf"/>
</dbReference>
<comment type="caution">
    <text evidence="3">The sequence shown here is derived from an EMBL/GenBank/DDBJ whole genome shotgun (WGS) entry which is preliminary data.</text>
</comment>
<dbReference type="SUPFAM" id="SSF158499">
    <property type="entry name" value="DnaD domain-like"/>
    <property type="match status" value="1"/>
</dbReference>
<proteinExistence type="predicted"/>
<evidence type="ECO:0000259" key="2">
    <source>
        <dbReference type="Pfam" id="PF07261"/>
    </source>
</evidence>
<dbReference type="AlphaFoldDB" id="A0A645FNH8"/>
<evidence type="ECO:0000256" key="1">
    <source>
        <dbReference type="SAM" id="MobiDB-lite"/>
    </source>
</evidence>
<feature type="region of interest" description="Disordered" evidence="1">
    <location>
        <begin position="216"/>
        <end position="254"/>
    </location>
</feature>
<dbReference type="InterPro" id="IPR006343">
    <property type="entry name" value="DnaB/C_C"/>
</dbReference>
<organism evidence="3">
    <name type="scientific">bioreactor metagenome</name>
    <dbReference type="NCBI Taxonomy" id="1076179"/>
    <lineage>
        <taxon>unclassified sequences</taxon>
        <taxon>metagenomes</taxon>
        <taxon>ecological metagenomes</taxon>
    </lineage>
</organism>
<protein>
    <recommendedName>
        <fullName evidence="2">DnaB/C C-terminal domain-containing protein</fullName>
    </recommendedName>
</protein>
<dbReference type="Pfam" id="PF07261">
    <property type="entry name" value="DnaB_2"/>
    <property type="match status" value="1"/>
</dbReference>
<accession>A0A645FNH8</accession>
<feature type="domain" description="DnaB/C C-terminal" evidence="2">
    <location>
        <begin position="162"/>
        <end position="208"/>
    </location>
</feature>
<evidence type="ECO:0000313" key="3">
    <source>
        <dbReference type="EMBL" id="MPN15246.1"/>
    </source>
</evidence>
<dbReference type="EMBL" id="VSSQ01061965">
    <property type="protein sequence ID" value="MPN15246.1"/>
    <property type="molecule type" value="Genomic_DNA"/>
</dbReference>
<feature type="region of interest" description="Disordered" evidence="1">
    <location>
        <begin position="87"/>
        <end position="112"/>
    </location>
</feature>